<dbReference type="EMBL" id="LAZR01059534">
    <property type="protein sequence ID" value="KKK67595.1"/>
    <property type="molecule type" value="Genomic_DNA"/>
</dbReference>
<gene>
    <name evidence="2" type="ORF">LCGC14_2952490</name>
</gene>
<accession>A0A0F8Y210</accession>
<feature type="non-terminal residue" evidence="2">
    <location>
        <position position="204"/>
    </location>
</feature>
<proteinExistence type="predicted"/>
<name>A0A0F8Y210_9ZZZZ</name>
<dbReference type="AlphaFoldDB" id="A0A0F8Y210"/>
<protein>
    <recommendedName>
        <fullName evidence="1">MEDS domain-containing protein</fullName>
    </recommendedName>
</protein>
<evidence type="ECO:0000313" key="2">
    <source>
        <dbReference type="EMBL" id="KKK67595.1"/>
    </source>
</evidence>
<feature type="domain" description="MEDS" evidence="1">
    <location>
        <begin position="20"/>
        <end position="179"/>
    </location>
</feature>
<reference evidence="2" key="1">
    <citation type="journal article" date="2015" name="Nature">
        <title>Complex archaea that bridge the gap between prokaryotes and eukaryotes.</title>
        <authorList>
            <person name="Spang A."/>
            <person name="Saw J.H."/>
            <person name="Jorgensen S.L."/>
            <person name="Zaremba-Niedzwiedzka K."/>
            <person name="Martijn J."/>
            <person name="Lind A.E."/>
            <person name="van Eijk R."/>
            <person name="Schleper C."/>
            <person name="Guy L."/>
            <person name="Ettema T.J."/>
        </authorList>
    </citation>
    <scope>NUCLEOTIDE SEQUENCE</scope>
</reference>
<dbReference type="InterPro" id="IPR025847">
    <property type="entry name" value="MEDS_domain"/>
</dbReference>
<comment type="caution">
    <text evidence="2">The sequence shown here is derived from an EMBL/GenBank/DDBJ whole genome shotgun (WGS) entry which is preliminary data.</text>
</comment>
<evidence type="ECO:0000259" key="1">
    <source>
        <dbReference type="Pfam" id="PF14417"/>
    </source>
</evidence>
<organism evidence="2">
    <name type="scientific">marine sediment metagenome</name>
    <dbReference type="NCBI Taxonomy" id="412755"/>
    <lineage>
        <taxon>unclassified sequences</taxon>
        <taxon>metagenomes</taxon>
        <taxon>ecological metagenomes</taxon>
    </lineage>
</organism>
<dbReference type="Pfam" id="PF14417">
    <property type="entry name" value="MEDS"/>
    <property type="match status" value="1"/>
</dbReference>
<sequence length="204" mass="24688">MLSELKRVNPDLFSKISDGTHLCYFYEKREDLIDVLIPYFKEGLEENYYCMWIVPEELSRADAIHYLKDSVPNFQTYLQRNQIKIVPYKEWYLKDKILHINDVLENWIKNLDQALEHNYNGLRVSGDLRWLTEENFKKFIEYEIRVNTIIGNYQMIALCTYPVEKFNKFQILDIANSHQYVLTKTVNDYKIIENLSRKRREQQE</sequence>